<feature type="transmembrane region" description="Helical" evidence="1">
    <location>
        <begin position="220"/>
        <end position="241"/>
    </location>
</feature>
<organism evidence="3">
    <name type="scientific">Vibrio chaetopteri</name>
    <dbReference type="NCBI Taxonomy" id="3016528"/>
    <lineage>
        <taxon>Bacteria</taxon>
        <taxon>Pseudomonadati</taxon>
        <taxon>Pseudomonadota</taxon>
        <taxon>Gammaproteobacteria</taxon>
        <taxon>Vibrionales</taxon>
        <taxon>Vibrionaceae</taxon>
        <taxon>Vibrio</taxon>
    </lineage>
</organism>
<dbReference type="InterPro" id="IPR037185">
    <property type="entry name" value="EmrE-like"/>
</dbReference>
<proteinExistence type="predicted"/>
<name>A0AAU8BL00_9VIBR</name>
<keyword evidence="1" id="KW-0472">Membrane</keyword>
<feature type="transmembrane region" description="Helical" evidence="1">
    <location>
        <begin position="38"/>
        <end position="62"/>
    </location>
</feature>
<dbReference type="EMBL" id="CP115920">
    <property type="protein sequence ID" value="XCD17349.1"/>
    <property type="molecule type" value="Genomic_DNA"/>
</dbReference>
<reference evidence="3" key="1">
    <citation type="submission" date="2023-01" db="EMBL/GenBank/DDBJ databases">
        <title>Vibrio sp. CB1-14 genome sequencing.</title>
        <authorList>
            <person name="Otstavnykh N."/>
            <person name="Isaeva M."/>
            <person name="Meleshko D."/>
        </authorList>
    </citation>
    <scope>NUCLEOTIDE SEQUENCE</scope>
    <source>
        <strain evidence="3">CB1-14</strain>
    </source>
</reference>
<feature type="transmembrane region" description="Helical" evidence="1">
    <location>
        <begin position="494"/>
        <end position="511"/>
    </location>
</feature>
<dbReference type="SUPFAM" id="SSF53850">
    <property type="entry name" value="Periplasmic binding protein-like II"/>
    <property type="match status" value="1"/>
</dbReference>
<evidence type="ECO:0000259" key="2">
    <source>
        <dbReference type="Pfam" id="PF04069"/>
    </source>
</evidence>
<feature type="transmembrane region" description="Helical" evidence="1">
    <location>
        <begin position="144"/>
        <end position="162"/>
    </location>
</feature>
<feature type="transmembrane region" description="Helical" evidence="1">
    <location>
        <begin position="253"/>
        <end position="273"/>
    </location>
</feature>
<feature type="transmembrane region" description="Helical" evidence="1">
    <location>
        <begin position="174"/>
        <end position="194"/>
    </location>
</feature>
<feature type="transmembrane region" description="Helical" evidence="1">
    <location>
        <begin position="285"/>
        <end position="303"/>
    </location>
</feature>
<dbReference type="Gene3D" id="3.40.190.100">
    <property type="entry name" value="Glycine betaine-binding periplasmic protein, domain 2"/>
    <property type="match status" value="1"/>
</dbReference>
<gene>
    <name evidence="3" type="ORF">PG915_07445</name>
</gene>
<dbReference type="RefSeq" id="WP_353498543.1">
    <property type="nucleotide sequence ID" value="NZ_CP115920.1"/>
</dbReference>
<dbReference type="InterPro" id="IPR007210">
    <property type="entry name" value="ABC_Gly_betaine_transp_sub-bd"/>
</dbReference>
<dbReference type="GO" id="GO:0022857">
    <property type="term" value="F:transmembrane transporter activity"/>
    <property type="evidence" value="ECO:0007669"/>
    <property type="project" value="InterPro"/>
</dbReference>
<feature type="transmembrane region" description="Helical" evidence="1">
    <location>
        <begin position="517"/>
        <end position="537"/>
    </location>
</feature>
<feature type="transmembrane region" description="Helical" evidence="1">
    <location>
        <begin position="7"/>
        <end position="26"/>
    </location>
</feature>
<accession>A0AAU8BL00</accession>
<evidence type="ECO:0000313" key="3">
    <source>
        <dbReference type="EMBL" id="XCD17349.1"/>
    </source>
</evidence>
<feature type="transmembrane region" description="Helical" evidence="1">
    <location>
        <begin position="359"/>
        <end position="378"/>
    </location>
</feature>
<sequence>MSSKLILFLRHPVMLMLAAVFLWMLYPPVVNHLIDLSNVFYVAAVAHSFAAICIILFTVFLFFGKSRVGLSDIYNRSNISKLLVPTLCSGFLICTNHLLLYAALSTSKEFDVIAILIFETWPILFFLIDTALRRDKRKVTISDYIFPATAFGGFIVLTAPNMDLADWILLDSPMLQTIGFALAGGIAMAVNCYFRMKCMDAWSEISSCQKLRLSSFKRGLLTEAGVRSIAAPLLIIALMFSGEEVPDPDPINLLLLSFVGVVILAVGSLIYDLSVYKADNASISALWYLMPVGAVIILAIMQGRLLNQYEAVASVLIVASNVFLVLKYPLKSSLLILFASVCFIGVWILFAPAASIDNYYDLLAVSTVFFVLLATFALERTTALNRERENLLGEFSEYAMRIVERLNNDKNVTTTQPFPSELKQYTYTNLFSFLRAFKSSKELRLMQKRTQTLKYKLLSYTQENSETRDDLLGLFKVGDKLQTMESDRLPTEEFVILFLLGGTNVIFSLLFRPETLSSSLFALIVGTSMIYLLLIIFERDKFTTLRPDHAIMCTNLVRYVQGKLSFGVDDKRSSELESIISSLIKEKSIAGANKQGGYWIFSIFTFLIGGFGYAFLYTSLEQTRSIEASPLVLANNPASKTKVNIALLDWPSAQIKGHILTKIINQHTELDASLRSVSNQQAFQEMDLDKGLVDIHPEFWVENNPNLVRRYVKAFGSVSLGGESTNGSQGLCYTDYGHQSSPRLTMDNLNAPEMIARFDLTGDGKGDIWVGADSWSSTEIEQRRLSAYGLDTSYNYHIFDSEVFQMLHSRNNQNEVPSLFFCYYPDAVFVDQHVHFIESKPHNSALWQDIVVQREQIEPNRGTSWPRSTIQIAYRSDLVKEQAALEVLMNNFVISNKSLVKMLAEVQEGGRVDTVAEKWIEKNQDTVLEWLTGFKLLSDSN</sequence>
<dbReference type="GO" id="GO:0043190">
    <property type="term" value="C:ATP-binding cassette (ABC) transporter complex"/>
    <property type="evidence" value="ECO:0007669"/>
    <property type="project" value="InterPro"/>
</dbReference>
<keyword evidence="1" id="KW-0812">Transmembrane</keyword>
<dbReference type="KEGG" id="vck:PG915_07445"/>
<evidence type="ECO:0000256" key="1">
    <source>
        <dbReference type="SAM" id="Phobius"/>
    </source>
</evidence>
<dbReference type="Pfam" id="PF04069">
    <property type="entry name" value="OpuAC"/>
    <property type="match status" value="1"/>
</dbReference>
<dbReference type="Gene3D" id="3.10.105.10">
    <property type="entry name" value="Dipeptide-binding Protein, Domain 3"/>
    <property type="match status" value="1"/>
</dbReference>
<feature type="transmembrane region" description="Helical" evidence="1">
    <location>
        <begin position="309"/>
        <end position="326"/>
    </location>
</feature>
<feature type="domain" description="ABC-type glycine betaine transport system substrate-binding" evidence="2">
    <location>
        <begin position="642"/>
        <end position="922"/>
    </location>
</feature>
<dbReference type="SUPFAM" id="SSF103481">
    <property type="entry name" value="Multidrug resistance efflux transporter EmrE"/>
    <property type="match status" value="1"/>
</dbReference>
<keyword evidence="1" id="KW-1133">Transmembrane helix</keyword>
<feature type="transmembrane region" description="Helical" evidence="1">
    <location>
        <begin position="82"/>
        <end position="104"/>
    </location>
</feature>
<feature type="transmembrane region" description="Helical" evidence="1">
    <location>
        <begin position="597"/>
        <end position="616"/>
    </location>
</feature>
<dbReference type="AlphaFoldDB" id="A0AAU8BL00"/>
<protein>
    <submittedName>
        <fullName evidence="3">Glycine betaine ABC transporter substrate-binding protein</fullName>
    </submittedName>
</protein>
<feature type="transmembrane region" description="Helical" evidence="1">
    <location>
        <begin position="333"/>
        <end position="353"/>
    </location>
</feature>
<feature type="transmembrane region" description="Helical" evidence="1">
    <location>
        <begin position="110"/>
        <end position="132"/>
    </location>
</feature>